<keyword evidence="1" id="KW-0175">Coiled coil</keyword>
<organism evidence="2 3">
    <name type="scientific">Jiella pelagia</name>
    <dbReference type="NCBI Taxonomy" id="2986949"/>
    <lineage>
        <taxon>Bacteria</taxon>
        <taxon>Pseudomonadati</taxon>
        <taxon>Pseudomonadota</taxon>
        <taxon>Alphaproteobacteria</taxon>
        <taxon>Hyphomicrobiales</taxon>
        <taxon>Aurantimonadaceae</taxon>
        <taxon>Jiella</taxon>
    </lineage>
</organism>
<gene>
    <name evidence="2" type="ORF">OH818_21805</name>
</gene>
<proteinExistence type="predicted"/>
<evidence type="ECO:0000256" key="1">
    <source>
        <dbReference type="SAM" id="Coils"/>
    </source>
</evidence>
<keyword evidence="3" id="KW-1185">Reference proteome</keyword>
<evidence type="ECO:0000313" key="2">
    <source>
        <dbReference type="EMBL" id="WAP68018.1"/>
    </source>
</evidence>
<dbReference type="EMBL" id="CP114029">
    <property type="protein sequence ID" value="WAP68018.1"/>
    <property type="molecule type" value="Genomic_DNA"/>
</dbReference>
<protein>
    <recommendedName>
        <fullName evidence="4">DUF3489 domain-containing protein</fullName>
    </recommendedName>
</protein>
<sequence length="143" mass="16196">MERDPVKNALIAKRSKIAAEVKAALETVAELNQKLAALDETLRLFGHEDPDPIGAKKLQKQVTHAEMRDRRTAIMEALRGKPGGASTKAIVTVIMARWGFDEGDREKRRHVMDVTRKSLERLEKRGMIVRDGWEGDARLWRIA</sequence>
<evidence type="ECO:0000313" key="3">
    <source>
        <dbReference type="Proteomes" id="UP001164020"/>
    </source>
</evidence>
<accession>A0ABY7BX90</accession>
<dbReference type="Proteomes" id="UP001164020">
    <property type="component" value="Chromosome"/>
</dbReference>
<evidence type="ECO:0008006" key="4">
    <source>
        <dbReference type="Google" id="ProtNLM"/>
    </source>
</evidence>
<feature type="coiled-coil region" evidence="1">
    <location>
        <begin position="14"/>
        <end position="41"/>
    </location>
</feature>
<name>A0ABY7BX90_9HYPH</name>
<dbReference type="RefSeq" id="WP_268880492.1">
    <property type="nucleotide sequence ID" value="NZ_CP114029.1"/>
</dbReference>
<reference evidence="2" key="1">
    <citation type="submission" date="2022-12" db="EMBL/GenBank/DDBJ databases">
        <title>Jiella pelagia sp. nov., isolated from phosphonate enriched culture of Northwest Pacific surface seawater.</title>
        <authorList>
            <person name="Shin D.Y."/>
            <person name="Hwang C.Y."/>
        </authorList>
    </citation>
    <scope>NUCLEOTIDE SEQUENCE</scope>
    <source>
        <strain evidence="2">HL-NP1</strain>
    </source>
</reference>